<feature type="signal peptide" evidence="1">
    <location>
        <begin position="1"/>
        <end position="30"/>
    </location>
</feature>
<dbReference type="AlphaFoldDB" id="A0AAW9QSL8"/>
<dbReference type="RefSeq" id="WP_332867539.1">
    <property type="nucleotide sequence ID" value="NZ_JBAFSM010000073.1"/>
</dbReference>
<proteinExistence type="predicted"/>
<name>A0AAW9QSL8_9CHRO</name>
<reference evidence="2 3" key="1">
    <citation type="submission" date="2024-01" db="EMBL/GenBank/DDBJ databases">
        <title>Genomic insights into the taxonomy and metabolism of the cyanobacterium Pannus brasiliensis CCIBt3594.</title>
        <authorList>
            <person name="Machado M."/>
            <person name="Botero N.B."/>
            <person name="Andreote A.P.D."/>
            <person name="Feitosa A.M.T."/>
            <person name="Popin R."/>
            <person name="Sivonen K."/>
            <person name="Fiore M.F."/>
        </authorList>
    </citation>
    <scope>NUCLEOTIDE SEQUENCE [LARGE SCALE GENOMIC DNA]</scope>
    <source>
        <strain evidence="2 3">CCIBt3594</strain>
    </source>
</reference>
<evidence type="ECO:0000256" key="1">
    <source>
        <dbReference type="SAM" id="SignalP"/>
    </source>
</evidence>
<dbReference type="EMBL" id="JBAFSM010000073">
    <property type="protein sequence ID" value="MEG3440068.1"/>
    <property type="molecule type" value="Genomic_DNA"/>
</dbReference>
<organism evidence="2 3">
    <name type="scientific">Pannus brasiliensis CCIBt3594</name>
    <dbReference type="NCBI Taxonomy" id="1427578"/>
    <lineage>
        <taxon>Bacteria</taxon>
        <taxon>Bacillati</taxon>
        <taxon>Cyanobacteriota</taxon>
        <taxon>Cyanophyceae</taxon>
        <taxon>Oscillatoriophycideae</taxon>
        <taxon>Chroococcales</taxon>
        <taxon>Microcystaceae</taxon>
        <taxon>Pannus</taxon>
    </lineage>
</organism>
<evidence type="ECO:0000313" key="2">
    <source>
        <dbReference type="EMBL" id="MEG3440068.1"/>
    </source>
</evidence>
<comment type="caution">
    <text evidence="2">The sequence shown here is derived from an EMBL/GenBank/DDBJ whole genome shotgun (WGS) entry which is preliminary data.</text>
</comment>
<evidence type="ECO:0000313" key="3">
    <source>
        <dbReference type="Proteomes" id="UP001328733"/>
    </source>
</evidence>
<dbReference type="InterPro" id="IPR013424">
    <property type="entry name" value="Ice-binding_C"/>
</dbReference>
<keyword evidence="1" id="KW-0732">Signal</keyword>
<keyword evidence="3" id="KW-1185">Reference proteome</keyword>
<feature type="chain" id="PRO_5044004408" evidence="1">
    <location>
        <begin position="31"/>
        <end position="186"/>
    </location>
</feature>
<protein>
    <submittedName>
        <fullName evidence="2">PEP-CTERM sorting domain-containing protein</fullName>
    </submittedName>
</protein>
<sequence>MTPIKFNFSLPLALSLATGAIATLSDTASAALFNLSYTSSGGTITATVDGTLQPDNDTVFVTAISNLTFNGSPAPALPFVGTYSNFISSSSVVPPAVLSLSGASLDFIASDSSANFSSVFAFIPANLFAPVPLFGSGLNYGETSIEPFVLANYSLTPAGSTPVPEPSAAIALAVMGGAFLWGKRKK</sequence>
<dbReference type="NCBIfam" id="TIGR02595">
    <property type="entry name" value="PEP_CTERM"/>
    <property type="match status" value="1"/>
</dbReference>
<gene>
    <name evidence="2" type="ORF">V0288_23265</name>
</gene>
<dbReference type="Proteomes" id="UP001328733">
    <property type="component" value="Unassembled WGS sequence"/>
</dbReference>
<accession>A0AAW9QSL8</accession>